<reference evidence="2" key="1">
    <citation type="journal article" date="2019" name="Int. J. Syst. Evol. Microbiol.">
        <title>The Global Catalogue of Microorganisms (GCM) 10K type strain sequencing project: providing services to taxonomists for standard genome sequencing and annotation.</title>
        <authorList>
            <consortium name="The Broad Institute Genomics Platform"/>
            <consortium name="The Broad Institute Genome Sequencing Center for Infectious Disease"/>
            <person name="Wu L."/>
            <person name="Ma J."/>
        </authorList>
    </citation>
    <scope>NUCLEOTIDE SEQUENCE [LARGE SCALE GENOMIC DNA]</scope>
    <source>
        <strain evidence="2">JCM 6835</strain>
    </source>
</reference>
<organism evidence="1 2">
    <name type="scientific">Nonomuraea recticatena</name>
    <dbReference type="NCBI Taxonomy" id="46178"/>
    <lineage>
        <taxon>Bacteria</taxon>
        <taxon>Bacillati</taxon>
        <taxon>Actinomycetota</taxon>
        <taxon>Actinomycetes</taxon>
        <taxon>Streptosporangiales</taxon>
        <taxon>Streptosporangiaceae</taxon>
        <taxon>Nonomuraea</taxon>
    </lineage>
</organism>
<sequence length="41" mass="4485">MTITEATSQPTDAKRFGHILAVQRAAYLRDGAPSWRRGAAI</sequence>
<evidence type="ECO:0000313" key="1">
    <source>
        <dbReference type="EMBL" id="GAA2670364.1"/>
    </source>
</evidence>
<dbReference type="RefSeq" id="WP_346149697.1">
    <property type="nucleotide sequence ID" value="NZ_BAAATE010000013.1"/>
</dbReference>
<protein>
    <submittedName>
        <fullName evidence="1">Uncharacterized protein</fullName>
    </submittedName>
</protein>
<gene>
    <name evidence="1" type="ORF">GCM10010412_049330</name>
</gene>
<name>A0ABP6EQA7_9ACTN</name>
<dbReference type="EMBL" id="BAAATE010000013">
    <property type="protein sequence ID" value="GAA2670364.1"/>
    <property type="molecule type" value="Genomic_DNA"/>
</dbReference>
<dbReference type="Proteomes" id="UP001501666">
    <property type="component" value="Unassembled WGS sequence"/>
</dbReference>
<comment type="caution">
    <text evidence="1">The sequence shown here is derived from an EMBL/GenBank/DDBJ whole genome shotgun (WGS) entry which is preliminary data.</text>
</comment>
<accession>A0ABP6EQA7</accession>
<evidence type="ECO:0000313" key="2">
    <source>
        <dbReference type="Proteomes" id="UP001501666"/>
    </source>
</evidence>
<keyword evidence="2" id="KW-1185">Reference proteome</keyword>
<proteinExistence type="predicted"/>